<gene>
    <name evidence="3" type="ORF">I4J89_46125</name>
</gene>
<evidence type="ECO:0000259" key="2">
    <source>
        <dbReference type="PROSITE" id="PS51898"/>
    </source>
</evidence>
<accession>A0A931G339</accession>
<name>A0A931G339_9ACTN</name>
<evidence type="ECO:0000256" key="1">
    <source>
        <dbReference type="ARBA" id="ARBA00023172"/>
    </source>
</evidence>
<dbReference type="GO" id="GO:0015074">
    <property type="term" value="P:DNA integration"/>
    <property type="evidence" value="ECO:0007669"/>
    <property type="project" value="InterPro"/>
</dbReference>
<feature type="domain" description="Tyr recombinase" evidence="2">
    <location>
        <begin position="440"/>
        <end position="649"/>
    </location>
</feature>
<reference evidence="3" key="1">
    <citation type="submission" date="2020-11" db="EMBL/GenBank/DDBJ databases">
        <title>Isolation and identification of active actinomycetes.</title>
        <authorList>
            <person name="Sun X."/>
        </authorList>
    </citation>
    <scope>NUCLEOTIDE SEQUENCE</scope>
    <source>
        <strain evidence="3">NEAU-A11</strain>
    </source>
</reference>
<dbReference type="Proteomes" id="UP000598146">
    <property type="component" value="Unassembled WGS sequence"/>
</dbReference>
<evidence type="ECO:0000313" key="4">
    <source>
        <dbReference type="Proteomes" id="UP000598146"/>
    </source>
</evidence>
<dbReference type="GO" id="GO:0006310">
    <property type="term" value="P:DNA recombination"/>
    <property type="evidence" value="ECO:0007669"/>
    <property type="project" value="UniProtKB-KW"/>
</dbReference>
<dbReference type="EMBL" id="JADQTO010000045">
    <property type="protein sequence ID" value="MBG0568815.1"/>
    <property type="molecule type" value="Genomic_DNA"/>
</dbReference>
<dbReference type="PANTHER" id="PTHR30349:SF64">
    <property type="entry name" value="PROPHAGE INTEGRASE INTD-RELATED"/>
    <property type="match status" value="1"/>
</dbReference>
<dbReference type="InterPro" id="IPR011010">
    <property type="entry name" value="DNA_brk_join_enz"/>
</dbReference>
<evidence type="ECO:0000313" key="3">
    <source>
        <dbReference type="EMBL" id="MBG0568815.1"/>
    </source>
</evidence>
<organism evidence="3 4">
    <name type="scientific">Actinoplanes aureus</name>
    <dbReference type="NCBI Taxonomy" id="2792083"/>
    <lineage>
        <taxon>Bacteria</taxon>
        <taxon>Bacillati</taxon>
        <taxon>Actinomycetota</taxon>
        <taxon>Actinomycetes</taxon>
        <taxon>Micromonosporales</taxon>
        <taxon>Micromonosporaceae</taxon>
        <taxon>Actinoplanes</taxon>
    </lineage>
</organism>
<dbReference type="InterPro" id="IPR050090">
    <property type="entry name" value="Tyrosine_recombinase_XerCD"/>
</dbReference>
<keyword evidence="4" id="KW-1185">Reference proteome</keyword>
<dbReference type="AlphaFoldDB" id="A0A931G339"/>
<dbReference type="SUPFAM" id="SSF56349">
    <property type="entry name" value="DNA breaking-rejoining enzymes"/>
    <property type="match status" value="1"/>
</dbReference>
<dbReference type="PROSITE" id="PS51898">
    <property type="entry name" value="TYR_RECOMBINASE"/>
    <property type="match status" value="1"/>
</dbReference>
<dbReference type="InterPro" id="IPR002104">
    <property type="entry name" value="Integrase_catalytic"/>
</dbReference>
<protein>
    <submittedName>
        <fullName evidence="3">Site-specific integrase</fullName>
    </submittedName>
</protein>
<keyword evidence="1" id="KW-0233">DNA recombination</keyword>
<dbReference type="CDD" id="cd00397">
    <property type="entry name" value="DNA_BRE_C"/>
    <property type="match status" value="1"/>
</dbReference>
<comment type="caution">
    <text evidence="3">The sequence shown here is derived from an EMBL/GenBank/DDBJ whole genome shotgun (WGS) entry which is preliminary data.</text>
</comment>
<dbReference type="Pfam" id="PF00589">
    <property type="entry name" value="Phage_integrase"/>
    <property type="match status" value="1"/>
</dbReference>
<dbReference type="GO" id="GO:0003677">
    <property type="term" value="F:DNA binding"/>
    <property type="evidence" value="ECO:0007669"/>
    <property type="project" value="InterPro"/>
</dbReference>
<dbReference type="InterPro" id="IPR013762">
    <property type="entry name" value="Integrase-like_cat_sf"/>
</dbReference>
<sequence length="781" mass="88969">MDPKPGVAKVAPRPFGELSRASIARIVDIAGTGLGSQLVSPRQKRRSGTRMLLEHLAQFPGRTWQDRWQASGLDEPGRPVSALVADKFHGYHLTHGLKALCCLRILRPHLAAFRSNKFNQYAHAFREAQQDPALDAYFTAVAALRTSEQHQYRALFDVTCALTTQDLALADLTPEALLFYATESRRLGVTVTDDKARRRFAGLLAWEVLVQTGCFPPDTAPTLRTYIYKGQRSTEEMVDFYGVRDPAVRQLIIDYINRRKADTDYTTQEGLARAIGGLFWATIQKLNPAQRDLTIAQPLYEQWLEAIRLRKDGKPRVDISNILLPVRAFYMDLGSWALDEPERWARWAAPCPIPPGDLRGFAKRRRGITERIADRIRQRQPLLPTLVAAVEDNYTRVKALFDAARNVALGDDFTHQGAAYTRLNNRIDQRHHDDAHWPSVRVRDHTTSTVRHLTKEEDAAFWEWAYVEVLRHTGVRVEELVELTHLSVRQYQRANGEVIALLVIAPSKTNRERVIPMSAELFHIIAVLVRRLTVHGPVLALPRYDGHERQWTAPLPHLFQRRIGMLRMVVSTGTVLNTIRRRCEIIGETDPAFRGLHFTPHDFRRLFATDLVNNGLPIHIGAALLGHLNLQVTRGYVAVFDDDVTRHYQAFLARRRQQRPAEEYRPATDDEMAEFEEHFDKRKVELGSCARPYGTPCQHEHACIRCPMLNVNPKMLPRLAELEKDLVLRRERAQAEGWLGEIEGIDLTLRFLGDKQQQATRLRKITGAVDLGMPSIRASDS</sequence>
<proteinExistence type="predicted"/>
<dbReference type="Gene3D" id="1.10.443.10">
    <property type="entry name" value="Intergrase catalytic core"/>
    <property type="match status" value="1"/>
</dbReference>
<dbReference type="PANTHER" id="PTHR30349">
    <property type="entry name" value="PHAGE INTEGRASE-RELATED"/>
    <property type="match status" value="1"/>
</dbReference>